<gene>
    <name evidence="4" type="ORF">PENDEC_c011G05563</name>
</gene>
<keyword evidence="3" id="KW-1133">Transmembrane helix</keyword>
<keyword evidence="3" id="KW-0812">Transmembrane</keyword>
<feature type="region of interest" description="Disordered" evidence="2">
    <location>
        <begin position="1"/>
        <end position="46"/>
    </location>
</feature>
<dbReference type="OrthoDB" id="10528923at2759"/>
<dbReference type="Proteomes" id="UP000191522">
    <property type="component" value="Unassembled WGS sequence"/>
</dbReference>
<proteinExistence type="predicted"/>
<organism evidence="4 5">
    <name type="scientific">Penicillium decumbens</name>
    <dbReference type="NCBI Taxonomy" id="69771"/>
    <lineage>
        <taxon>Eukaryota</taxon>
        <taxon>Fungi</taxon>
        <taxon>Dikarya</taxon>
        <taxon>Ascomycota</taxon>
        <taxon>Pezizomycotina</taxon>
        <taxon>Eurotiomycetes</taxon>
        <taxon>Eurotiomycetidae</taxon>
        <taxon>Eurotiales</taxon>
        <taxon>Aspergillaceae</taxon>
        <taxon>Penicillium</taxon>
    </lineage>
</organism>
<keyword evidence="1" id="KW-0175">Coiled coil</keyword>
<name>A0A1V6PBB1_PENDC</name>
<feature type="region of interest" description="Disordered" evidence="2">
    <location>
        <begin position="335"/>
        <end position="376"/>
    </location>
</feature>
<feature type="transmembrane region" description="Helical" evidence="3">
    <location>
        <begin position="538"/>
        <end position="555"/>
    </location>
</feature>
<accession>A0A1V6PBB1</accession>
<feature type="coiled-coil region" evidence="1">
    <location>
        <begin position="94"/>
        <end position="121"/>
    </location>
</feature>
<evidence type="ECO:0000256" key="3">
    <source>
        <dbReference type="SAM" id="Phobius"/>
    </source>
</evidence>
<keyword evidence="3" id="KW-0472">Membrane</keyword>
<comment type="caution">
    <text evidence="4">The sequence shown here is derived from an EMBL/GenBank/DDBJ whole genome shotgun (WGS) entry which is preliminary data.</text>
</comment>
<keyword evidence="5" id="KW-1185">Reference proteome</keyword>
<dbReference type="AlphaFoldDB" id="A0A1V6PBB1"/>
<evidence type="ECO:0000256" key="1">
    <source>
        <dbReference type="SAM" id="Coils"/>
    </source>
</evidence>
<reference evidence="5" key="1">
    <citation type="journal article" date="2017" name="Nat. Microbiol.">
        <title>Global analysis of biosynthetic gene clusters reveals vast potential of secondary metabolite production in Penicillium species.</title>
        <authorList>
            <person name="Nielsen J.C."/>
            <person name="Grijseels S."/>
            <person name="Prigent S."/>
            <person name="Ji B."/>
            <person name="Dainat J."/>
            <person name="Nielsen K.F."/>
            <person name="Frisvad J.C."/>
            <person name="Workman M."/>
            <person name="Nielsen J."/>
        </authorList>
    </citation>
    <scope>NUCLEOTIDE SEQUENCE [LARGE SCALE GENOMIC DNA]</scope>
    <source>
        <strain evidence="5">IBT 11843</strain>
    </source>
</reference>
<dbReference type="EMBL" id="MDYL01000011">
    <property type="protein sequence ID" value="OQD74300.1"/>
    <property type="molecule type" value="Genomic_DNA"/>
</dbReference>
<sequence length="605" mass="69613">MMTIRPKDEEEESSPKSPPNSLSNGRSKRRPTADVKGKTRITGPMSNIRKFGQGLERIEKSHRIALRKEKAKQEGIDEKLTELNLLNDTLRGFITNYEESIVEKEDRYYKAEAELRQVRERFDAAHRVGLARENYIAKMHHLYDGLNNAVALSKVEQDRRDQKTLRQIEQTEQRAAELNRFLTLAMEGLENIFNWHMEERGEQLEALKLIGEHAEGANEQLRQLSLFLDEAEKSARNLHMSSIYADEVNLAGGPTNTDRRIMMGDYPSSSQMMIGGPSNNIQVEANGNANMENASIWLNQEEVEVDADEDTVMLDAEAKGQVDMDQHQHQLRIERSNLPDLPDPDLPESDPAHSRSKRRARRLKWNTPSPPPEYISSPLPEWFHEKFLRLDIGESSPYLLEVPPLPPSKRIRLSRPHPRVWDSRKEDIAARELVKKRKGQPLTSGRLRKNDRPPPKMFAFVNATPNPEATINQEIQDMQGWTPALDDWSDGMMPGTYPEEDEDSQGGYIIIHYTQPWVSLVDWMIGVREAVLAKPEEYGMGIMGIAMMMWLAYYLSLYDEWMVANDIPLTSSRFMVNMRASEIRLVDKAMFSVIQWLDYDRTWTG</sequence>
<feature type="compositionally biased region" description="Basic residues" evidence="2">
    <location>
        <begin position="354"/>
        <end position="364"/>
    </location>
</feature>
<evidence type="ECO:0000313" key="5">
    <source>
        <dbReference type="Proteomes" id="UP000191522"/>
    </source>
</evidence>
<evidence type="ECO:0000313" key="4">
    <source>
        <dbReference type="EMBL" id="OQD74300.1"/>
    </source>
</evidence>
<evidence type="ECO:0000256" key="2">
    <source>
        <dbReference type="SAM" id="MobiDB-lite"/>
    </source>
</evidence>
<protein>
    <submittedName>
        <fullName evidence="4">Uncharacterized protein</fullName>
    </submittedName>
</protein>